<dbReference type="GO" id="GO:0032259">
    <property type="term" value="P:methylation"/>
    <property type="evidence" value="ECO:0007669"/>
    <property type="project" value="UniProtKB-KW"/>
</dbReference>
<dbReference type="Proteomes" id="UP000676169">
    <property type="component" value="Chromosome"/>
</dbReference>
<dbReference type="PANTHER" id="PTHR35276:SF1">
    <property type="entry name" value="TRNA (MNM(5)S(2)U34)-METHYLTRANSFERASE, CHLOROPLASTIC"/>
    <property type="match status" value="1"/>
</dbReference>
<keyword evidence="1" id="KW-0808">Transferase</keyword>
<name>A0A975G9F5_9BACT</name>
<dbReference type="AlphaFoldDB" id="A0A975G9F5"/>
<dbReference type="KEGG" id="lamb:KBB96_20710"/>
<keyword evidence="1" id="KW-0489">Methyltransferase</keyword>
<dbReference type="InterPro" id="IPR029063">
    <property type="entry name" value="SAM-dependent_MTases_sf"/>
</dbReference>
<accession>A0A975G9F5</accession>
<dbReference type="Gene3D" id="3.40.50.150">
    <property type="entry name" value="Vaccinia Virus protein VP39"/>
    <property type="match status" value="1"/>
</dbReference>
<evidence type="ECO:0000313" key="1">
    <source>
        <dbReference type="EMBL" id="QUE51263.1"/>
    </source>
</evidence>
<dbReference type="GO" id="GO:0008168">
    <property type="term" value="F:methyltransferase activity"/>
    <property type="evidence" value="ECO:0007669"/>
    <property type="project" value="UniProtKB-KW"/>
</dbReference>
<proteinExistence type="predicted"/>
<dbReference type="EMBL" id="CP073100">
    <property type="protein sequence ID" value="QUE51263.1"/>
    <property type="molecule type" value="Genomic_DNA"/>
</dbReference>
<dbReference type="Pfam" id="PF06962">
    <property type="entry name" value="rRNA_methylase"/>
    <property type="match status" value="1"/>
</dbReference>
<reference evidence="1" key="1">
    <citation type="submission" date="2021-04" db="EMBL/GenBank/DDBJ databases">
        <title>Luteolibacter sp. 32A isolated from the skin of an Anderson's salamander (Ambystoma andersonii).</title>
        <authorList>
            <person name="Spergser J."/>
            <person name="Busse H.-J."/>
        </authorList>
    </citation>
    <scope>NUCLEOTIDE SEQUENCE</scope>
    <source>
        <strain evidence="1">32A</strain>
    </source>
</reference>
<dbReference type="SUPFAM" id="SSF53335">
    <property type="entry name" value="S-adenosyl-L-methionine-dependent methyltransferases"/>
    <property type="match status" value="1"/>
</dbReference>
<evidence type="ECO:0000313" key="2">
    <source>
        <dbReference type="Proteomes" id="UP000676169"/>
    </source>
</evidence>
<gene>
    <name evidence="1" type="ORF">KBB96_20710</name>
</gene>
<protein>
    <submittedName>
        <fullName evidence="1">Class I SAM-dependent methyltransferase</fullName>
    </submittedName>
</protein>
<dbReference type="InterPro" id="IPR010719">
    <property type="entry name" value="MnmM_MeTrfase"/>
</dbReference>
<keyword evidence="2" id="KW-1185">Reference proteome</keyword>
<dbReference type="PANTHER" id="PTHR35276">
    <property type="entry name" value="S-ADENOSYL-L-METHIONINE-DEPENDENT METHYLTRANSFERASES SUPERFAMILY PROTEIN"/>
    <property type="match status" value="1"/>
</dbReference>
<organism evidence="1 2">
    <name type="scientific">Luteolibacter ambystomatis</name>
    <dbReference type="NCBI Taxonomy" id="2824561"/>
    <lineage>
        <taxon>Bacteria</taxon>
        <taxon>Pseudomonadati</taxon>
        <taxon>Verrucomicrobiota</taxon>
        <taxon>Verrucomicrobiia</taxon>
        <taxon>Verrucomicrobiales</taxon>
        <taxon>Verrucomicrobiaceae</taxon>
        <taxon>Luteolibacter</taxon>
    </lineage>
</organism>
<dbReference type="RefSeq" id="WP_211631402.1">
    <property type="nucleotide sequence ID" value="NZ_CP073100.1"/>
</dbReference>
<dbReference type="CDD" id="cd02440">
    <property type="entry name" value="AdoMet_MTases"/>
    <property type="match status" value="1"/>
</dbReference>
<sequence length="198" mass="21160">MTSHSQITGWANPPRPTELAHRLLEDVLKPGDHVIDATCGNGHDTLFLARCVGDAGRVLAFDVQEAAIHSAKQLLQSKGVDARVAFHCESHAYLAQHTAPASIAAVMFNLGYLPGADHSIITRSSETLLALEAAAHVLRPGGWLCVVCYPGHEGGDDEAAEVGRWMEALAPVGWRVARYGMLGTRRPAPFLLTAVKPG</sequence>